<evidence type="ECO:0000256" key="2">
    <source>
        <dbReference type="ARBA" id="ARBA00038334"/>
    </source>
</evidence>
<dbReference type="AlphaFoldDB" id="A0A8H7F2Q1"/>
<gene>
    <name evidence="4" type="ORF">Agabi119p4_4146</name>
</gene>
<evidence type="ECO:0000313" key="5">
    <source>
        <dbReference type="Proteomes" id="UP000629468"/>
    </source>
</evidence>
<dbReference type="SUPFAM" id="SSF53474">
    <property type="entry name" value="alpha/beta-Hydrolases"/>
    <property type="match status" value="1"/>
</dbReference>
<organism evidence="4 5">
    <name type="scientific">Agaricus bisporus var. burnettii</name>
    <dbReference type="NCBI Taxonomy" id="192524"/>
    <lineage>
        <taxon>Eukaryota</taxon>
        <taxon>Fungi</taxon>
        <taxon>Dikarya</taxon>
        <taxon>Basidiomycota</taxon>
        <taxon>Agaricomycotina</taxon>
        <taxon>Agaricomycetes</taxon>
        <taxon>Agaricomycetidae</taxon>
        <taxon>Agaricales</taxon>
        <taxon>Agaricineae</taxon>
        <taxon>Agaricaceae</taxon>
        <taxon>Agaricus</taxon>
    </lineage>
</organism>
<dbReference type="PRINTS" id="PR00111">
    <property type="entry name" value="ABHYDROLASE"/>
</dbReference>
<comment type="similarity">
    <text evidence="2">Belongs to the AB hydrolase superfamily. Epoxide hydrolase family.</text>
</comment>
<dbReference type="EMBL" id="JABXXO010000006">
    <property type="protein sequence ID" value="KAF7775753.1"/>
    <property type="molecule type" value="Genomic_DNA"/>
</dbReference>
<dbReference type="Proteomes" id="UP000629468">
    <property type="component" value="Unassembled WGS sequence"/>
</dbReference>
<dbReference type="PANTHER" id="PTHR43329">
    <property type="entry name" value="EPOXIDE HYDROLASE"/>
    <property type="match status" value="1"/>
</dbReference>
<evidence type="ECO:0000313" key="4">
    <source>
        <dbReference type="EMBL" id="KAF7775753.1"/>
    </source>
</evidence>
<keyword evidence="1" id="KW-0378">Hydrolase</keyword>
<evidence type="ECO:0000259" key="3">
    <source>
        <dbReference type="Pfam" id="PF00561"/>
    </source>
</evidence>
<proteinExistence type="inferred from homology"/>
<dbReference type="GO" id="GO:0016787">
    <property type="term" value="F:hydrolase activity"/>
    <property type="evidence" value="ECO:0007669"/>
    <property type="project" value="UniProtKB-KW"/>
</dbReference>
<name>A0A8H7F2Q1_AGABI</name>
<dbReference type="Pfam" id="PF00561">
    <property type="entry name" value="Abhydrolase_1"/>
    <property type="match status" value="1"/>
</dbReference>
<dbReference type="InterPro" id="IPR000073">
    <property type="entry name" value="AB_hydrolase_1"/>
</dbReference>
<evidence type="ECO:0000256" key="1">
    <source>
        <dbReference type="ARBA" id="ARBA00022801"/>
    </source>
</evidence>
<feature type="domain" description="AB hydrolase-1" evidence="3">
    <location>
        <begin position="39"/>
        <end position="311"/>
    </location>
</feature>
<dbReference type="InterPro" id="IPR029058">
    <property type="entry name" value="AB_hydrolase_fold"/>
</dbReference>
<comment type="caution">
    <text evidence="4">The sequence shown here is derived from an EMBL/GenBank/DDBJ whole genome shotgun (WGS) entry which is preliminary data.</text>
</comment>
<accession>A0A8H7F2Q1</accession>
<dbReference type="PRINTS" id="PR00412">
    <property type="entry name" value="EPOXHYDRLASE"/>
</dbReference>
<dbReference type="InterPro" id="IPR000639">
    <property type="entry name" value="Epox_hydrolase-like"/>
</dbReference>
<reference evidence="4 5" key="1">
    <citation type="journal article" name="Sci. Rep.">
        <title>Telomere-to-telomere assembled and centromere annotated genomes of the two main subspecies of the button mushroom Agaricus bisporus reveal especially polymorphic chromosome ends.</title>
        <authorList>
            <person name="Sonnenberg A.S.M."/>
            <person name="Sedaghat-Telgerd N."/>
            <person name="Lavrijssen B."/>
            <person name="Ohm R.A."/>
            <person name="Hendrickx P.M."/>
            <person name="Scholtmeijer K."/>
            <person name="Baars J.J.P."/>
            <person name="van Peer A."/>
        </authorList>
    </citation>
    <scope>NUCLEOTIDE SEQUENCE [LARGE SCALE GENOMIC DNA]</scope>
    <source>
        <strain evidence="4 5">H119_p4</strain>
    </source>
</reference>
<protein>
    <recommendedName>
        <fullName evidence="3">AB hydrolase-1 domain-containing protein</fullName>
    </recommendedName>
</protein>
<dbReference type="Gene3D" id="3.40.50.1820">
    <property type="entry name" value="alpha/beta hydrolase"/>
    <property type="match status" value="1"/>
</dbReference>
<sequence>MDPTRPESFNHRFEKLSTGRTYHFVDQLPSNHDTNLNQAIVCIHGFPDCWYGWRYQIGPWVRQGYRVIVPDTLGYGDTDKPSSAEEYSMKSLCADIAALLDKAGLEKAIIVGHDWGSHMVGRFALYYPNRVLALAMLSVPYIPPSPVYLPLEEVARKSPNLGYQLFFGSQQSTKIIEANLRGFMDVIFQQTDSKGVAADFTRKGAMDALLNNSHVRSSGSVLDPREFEYYHQVLSKGMNGPLNYYRTSKFRHDEEKADGLPSNLRADLPVLFLWGTKDRTATPALIRKSSKFITRLQDIAIENKGHWIMAEAKDEVTAHIAEWLKGLGYPNIRGKL</sequence>